<evidence type="ECO:0000256" key="1">
    <source>
        <dbReference type="ARBA" id="ARBA00022729"/>
    </source>
</evidence>
<feature type="signal peptide" evidence="2">
    <location>
        <begin position="1"/>
        <end position="23"/>
    </location>
</feature>
<evidence type="ECO:0000259" key="3">
    <source>
        <dbReference type="Pfam" id="PF18962"/>
    </source>
</evidence>
<accession>A0A8J6PMK1</accession>
<evidence type="ECO:0000256" key="2">
    <source>
        <dbReference type="SAM" id="SignalP"/>
    </source>
</evidence>
<protein>
    <submittedName>
        <fullName evidence="4">T9SS type A sorting domain-containing protein</fullName>
    </submittedName>
</protein>
<evidence type="ECO:0000313" key="4">
    <source>
        <dbReference type="EMBL" id="MBC9813605.1"/>
    </source>
</evidence>
<gene>
    <name evidence="4" type="ORF">H9Y05_14105</name>
</gene>
<proteinExistence type="predicted"/>
<dbReference type="InterPro" id="IPR026444">
    <property type="entry name" value="Secre_tail"/>
</dbReference>
<dbReference type="AlphaFoldDB" id="A0A8J6PMK1"/>
<dbReference type="Pfam" id="PF18962">
    <property type="entry name" value="Por_Secre_tail"/>
    <property type="match status" value="1"/>
</dbReference>
<reference evidence="4" key="1">
    <citation type="submission" date="2020-09" db="EMBL/GenBank/DDBJ databases">
        <title>Taishania pollutisoli gen. nov., sp. nov., Isolated from Tetrabromobisphenol A-Contaminated Soil.</title>
        <authorList>
            <person name="Chen Q."/>
        </authorList>
    </citation>
    <scope>NUCLEOTIDE SEQUENCE</scope>
    <source>
        <strain evidence="4">CZZ-1</strain>
    </source>
</reference>
<dbReference type="RefSeq" id="WP_216714653.1">
    <property type="nucleotide sequence ID" value="NZ_JACVEL010000012.1"/>
</dbReference>
<dbReference type="NCBIfam" id="TIGR04183">
    <property type="entry name" value="Por_Secre_tail"/>
    <property type="match status" value="1"/>
</dbReference>
<sequence>MNNFFTSLAVTALPFISLSQSFAPPAGQPGSTAIHKDSSVFLAWATHCEVQRGYMNIEDPSLGYASFGNETDATGPAGGTTTSVVSLGDGGTATLTFDGPITNGNGPDFAVFENGLSDTFLEIGFVEVSSDGQHFVRFPAVSEVQTDTQIGGFGSVDCRYIHNFAGKYRVGYGTPFDLEDLKDSAGIDLNAVTHVRIVDAIGSIDPTYATYDSQGTIVNNLHPTPFESSGFDLDAVGLIHVGTVSLEQKETSIFALYPNPATTTITVQSQQPGDYTVTTMMGKVVLSGELTTATHLINISDLKTGIYFLSTVNGQCLKFVKK</sequence>
<keyword evidence="5" id="KW-1185">Reference proteome</keyword>
<feature type="chain" id="PRO_5035236642" evidence="2">
    <location>
        <begin position="24"/>
        <end position="322"/>
    </location>
</feature>
<feature type="domain" description="Secretion system C-terminal sorting" evidence="3">
    <location>
        <begin position="256"/>
        <end position="315"/>
    </location>
</feature>
<name>A0A8J6PMK1_9FLAO</name>
<dbReference type="Proteomes" id="UP000652681">
    <property type="component" value="Unassembled WGS sequence"/>
</dbReference>
<organism evidence="4 5">
    <name type="scientific">Taishania pollutisoli</name>
    <dbReference type="NCBI Taxonomy" id="2766479"/>
    <lineage>
        <taxon>Bacteria</taxon>
        <taxon>Pseudomonadati</taxon>
        <taxon>Bacteroidota</taxon>
        <taxon>Flavobacteriia</taxon>
        <taxon>Flavobacteriales</taxon>
        <taxon>Crocinitomicaceae</taxon>
        <taxon>Taishania</taxon>
    </lineage>
</organism>
<comment type="caution">
    <text evidence="4">The sequence shown here is derived from an EMBL/GenBank/DDBJ whole genome shotgun (WGS) entry which is preliminary data.</text>
</comment>
<evidence type="ECO:0000313" key="5">
    <source>
        <dbReference type="Proteomes" id="UP000652681"/>
    </source>
</evidence>
<keyword evidence="1 2" id="KW-0732">Signal</keyword>
<dbReference type="EMBL" id="JACVEL010000012">
    <property type="protein sequence ID" value="MBC9813605.1"/>
    <property type="molecule type" value="Genomic_DNA"/>
</dbReference>